<name>A0ABW0W6F3_9BACL</name>
<accession>A0ABW0W6F3</accession>
<evidence type="ECO:0000313" key="2">
    <source>
        <dbReference type="Proteomes" id="UP001596047"/>
    </source>
</evidence>
<protein>
    <submittedName>
        <fullName evidence="1">Uncharacterized protein</fullName>
    </submittedName>
</protein>
<dbReference type="Proteomes" id="UP001596047">
    <property type="component" value="Unassembled WGS sequence"/>
</dbReference>
<gene>
    <name evidence="1" type="ORF">ACFPYJ_32440</name>
</gene>
<keyword evidence="2" id="KW-1185">Reference proteome</keyword>
<dbReference type="EMBL" id="JBHSOW010000135">
    <property type="protein sequence ID" value="MFC5653742.1"/>
    <property type="molecule type" value="Genomic_DNA"/>
</dbReference>
<comment type="caution">
    <text evidence="1">The sequence shown here is derived from an EMBL/GenBank/DDBJ whole genome shotgun (WGS) entry which is preliminary data.</text>
</comment>
<evidence type="ECO:0000313" key="1">
    <source>
        <dbReference type="EMBL" id="MFC5653742.1"/>
    </source>
</evidence>
<sequence length="79" mass="8943">MLNVNDRVFVCFICNQVLDNDQAKFLYKTAFKSTDRGLLNVGVCLKEKNVGSDEHIVEIDLHPFCQDCPPSIVEKNEAL</sequence>
<reference evidence="2" key="1">
    <citation type="journal article" date="2019" name="Int. J. Syst. Evol. Microbiol.">
        <title>The Global Catalogue of Microorganisms (GCM) 10K type strain sequencing project: providing services to taxonomists for standard genome sequencing and annotation.</title>
        <authorList>
            <consortium name="The Broad Institute Genomics Platform"/>
            <consortium name="The Broad Institute Genome Sequencing Center for Infectious Disease"/>
            <person name="Wu L."/>
            <person name="Ma J."/>
        </authorList>
    </citation>
    <scope>NUCLEOTIDE SEQUENCE [LARGE SCALE GENOMIC DNA]</scope>
    <source>
        <strain evidence="2">CGMCC 1.3240</strain>
    </source>
</reference>
<organism evidence="1 2">
    <name type="scientific">Paenibacillus solisilvae</name>
    <dbReference type="NCBI Taxonomy" id="2486751"/>
    <lineage>
        <taxon>Bacteria</taxon>
        <taxon>Bacillati</taxon>
        <taxon>Bacillota</taxon>
        <taxon>Bacilli</taxon>
        <taxon>Bacillales</taxon>
        <taxon>Paenibacillaceae</taxon>
        <taxon>Paenibacillus</taxon>
    </lineage>
</organism>
<dbReference type="RefSeq" id="WP_379192612.1">
    <property type="nucleotide sequence ID" value="NZ_JBHSOW010000135.1"/>
</dbReference>
<proteinExistence type="predicted"/>